<dbReference type="PANTHER" id="PTHR18901">
    <property type="entry name" value="2-DEOXYGLUCOSE-6-PHOSPHATE PHOSPHATASE 2"/>
    <property type="match status" value="1"/>
</dbReference>
<gene>
    <name evidence="1" type="ORF">RMAR00112_LOCUS17079</name>
    <name evidence="2" type="ORF">RMAR00112_LOCUS17080</name>
</gene>
<dbReference type="SFLD" id="SFLDG01129">
    <property type="entry name" value="C1.5:_HAD__Beta-PGM__Phosphata"/>
    <property type="match status" value="1"/>
</dbReference>
<dbReference type="AlphaFoldDB" id="A0A7S2ZSY8"/>
<dbReference type="SFLD" id="SFLDS00003">
    <property type="entry name" value="Haloacid_Dehalogenase"/>
    <property type="match status" value="1"/>
</dbReference>
<accession>A0A7S2ZSY8</accession>
<dbReference type="PANTHER" id="PTHR18901:SF38">
    <property type="entry name" value="PSEUDOURIDINE-5'-PHOSPHATASE"/>
    <property type="match status" value="1"/>
</dbReference>
<dbReference type="InterPro" id="IPR036412">
    <property type="entry name" value="HAD-like_sf"/>
</dbReference>
<dbReference type="SFLD" id="SFLDG01135">
    <property type="entry name" value="C1.5.6:_HAD__Beta-PGM__Phospha"/>
    <property type="match status" value="1"/>
</dbReference>
<dbReference type="InterPro" id="IPR006439">
    <property type="entry name" value="HAD-SF_hydro_IA"/>
</dbReference>
<dbReference type="EMBL" id="HBHW01022296">
    <property type="protein sequence ID" value="CAE0049082.1"/>
    <property type="molecule type" value="Transcribed_RNA"/>
</dbReference>
<dbReference type="GO" id="GO:0016791">
    <property type="term" value="F:phosphatase activity"/>
    <property type="evidence" value="ECO:0007669"/>
    <property type="project" value="TreeGrafter"/>
</dbReference>
<dbReference type="InterPro" id="IPR041492">
    <property type="entry name" value="HAD_2"/>
</dbReference>
<evidence type="ECO:0000313" key="2">
    <source>
        <dbReference type="EMBL" id="CAE0049083.1"/>
    </source>
</evidence>
<dbReference type="PRINTS" id="PR00413">
    <property type="entry name" value="HADHALOGNASE"/>
</dbReference>
<reference evidence="1" key="1">
    <citation type="submission" date="2021-01" db="EMBL/GenBank/DDBJ databases">
        <authorList>
            <person name="Corre E."/>
            <person name="Pelletier E."/>
            <person name="Niang G."/>
            <person name="Scheremetjew M."/>
            <person name="Finn R."/>
            <person name="Kale V."/>
            <person name="Holt S."/>
            <person name="Cochrane G."/>
            <person name="Meng A."/>
            <person name="Brown T."/>
            <person name="Cohen L."/>
        </authorList>
    </citation>
    <scope>NUCLEOTIDE SEQUENCE</scope>
    <source>
        <strain evidence="1">CCMP 769</strain>
    </source>
</reference>
<dbReference type="Pfam" id="PF13419">
    <property type="entry name" value="HAD_2"/>
    <property type="match status" value="1"/>
</dbReference>
<dbReference type="Gene3D" id="1.10.150.240">
    <property type="entry name" value="Putative phosphatase, domain 2"/>
    <property type="match status" value="1"/>
</dbReference>
<dbReference type="Gene3D" id="3.40.50.1000">
    <property type="entry name" value="HAD superfamily/HAD-like"/>
    <property type="match status" value="1"/>
</dbReference>
<dbReference type="InterPro" id="IPR023214">
    <property type="entry name" value="HAD_sf"/>
</dbReference>
<organism evidence="1">
    <name type="scientific">Rhodosorus marinus</name>
    <dbReference type="NCBI Taxonomy" id="101924"/>
    <lineage>
        <taxon>Eukaryota</taxon>
        <taxon>Rhodophyta</taxon>
        <taxon>Stylonematophyceae</taxon>
        <taxon>Stylonematales</taxon>
        <taxon>Stylonemataceae</taxon>
        <taxon>Rhodosorus</taxon>
    </lineage>
</organism>
<proteinExistence type="predicted"/>
<protein>
    <recommendedName>
        <fullName evidence="3">Riboflavin kinase</fullName>
    </recommendedName>
</protein>
<evidence type="ECO:0000313" key="1">
    <source>
        <dbReference type="EMBL" id="CAE0049082.1"/>
    </source>
</evidence>
<dbReference type="EMBL" id="HBHW01022297">
    <property type="protein sequence ID" value="CAE0049083.1"/>
    <property type="molecule type" value="Transcribed_RNA"/>
</dbReference>
<dbReference type="SUPFAM" id="SSF56784">
    <property type="entry name" value="HAD-like"/>
    <property type="match status" value="1"/>
</dbReference>
<dbReference type="InterPro" id="IPR023198">
    <property type="entry name" value="PGP-like_dom2"/>
</dbReference>
<name>A0A7S2ZSY8_9RHOD</name>
<dbReference type="NCBIfam" id="TIGR01509">
    <property type="entry name" value="HAD-SF-IA-v3"/>
    <property type="match status" value="1"/>
</dbReference>
<evidence type="ECO:0008006" key="3">
    <source>
        <dbReference type="Google" id="ProtNLM"/>
    </source>
</evidence>
<sequence>MRDELSSLKEQPLFWQNKMVAVIFDLDGTLLDTETIYLEVEKEIVSKFGGGDVTEVTHKLLGTTESRTAEIIIDHFKFDLTVEQYLKARNSKLLEIVHRAQLLPGADELVSHLSSRGVKIAIATSSPTALLAAKREAHPDFFSKFLAVVCADDVKRGKPDPEIFLRAAELIDVHPKDCLVFEDAPAGVQSSLGAGMRCIGLKNEHTEASKYDGVDELLGSITEFDPVKYGLPAY</sequence>